<name>A0ABX9W7Z8_9ACTN</name>
<evidence type="ECO:0000313" key="2">
    <source>
        <dbReference type="EMBL" id="RNL84665.1"/>
    </source>
</evidence>
<reference evidence="2 3" key="1">
    <citation type="submission" date="2018-11" db="EMBL/GenBank/DDBJ databases">
        <title>Micromonospora sp. PPF5-17, a new actinomycetes isolated from a hot spring soil.</title>
        <authorList>
            <person name="Thawai C."/>
        </authorList>
    </citation>
    <scope>NUCLEOTIDE SEQUENCE [LARGE SCALE GENOMIC DNA]</scope>
    <source>
        <strain evidence="2 3">PPF5-17</strain>
    </source>
</reference>
<feature type="compositionally biased region" description="Basic residues" evidence="1">
    <location>
        <begin position="14"/>
        <end position="47"/>
    </location>
</feature>
<evidence type="ECO:0000313" key="3">
    <source>
        <dbReference type="Proteomes" id="UP000280698"/>
    </source>
</evidence>
<keyword evidence="3" id="KW-1185">Reference proteome</keyword>
<sequence>MCCLPPRHHGAEPHRRHRLRARRRRGPRRRGSVPRRHAGRCRGHRRSTVGGVAGARHRPPRRDP</sequence>
<accession>A0ABX9W7Z8</accession>
<evidence type="ECO:0000256" key="1">
    <source>
        <dbReference type="SAM" id="MobiDB-lite"/>
    </source>
</evidence>
<protein>
    <submittedName>
        <fullName evidence="2">Uncharacterized protein</fullName>
    </submittedName>
</protein>
<feature type="compositionally biased region" description="Basic residues" evidence="1">
    <location>
        <begin position="55"/>
        <end position="64"/>
    </location>
</feature>
<organism evidence="2 3">
    <name type="scientific">Micromonospora solifontis</name>
    <dbReference type="NCBI Taxonomy" id="2487138"/>
    <lineage>
        <taxon>Bacteria</taxon>
        <taxon>Bacillati</taxon>
        <taxon>Actinomycetota</taxon>
        <taxon>Actinomycetes</taxon>
        <taxon>Micromonosporales</taxon>
        <taxon>Micromonosporaceae</taxon>
        <taxon>Micromonospora</taxon>
    </lineage>
</organism>
<dbReference type="EMBL" id="RJLN01000172">
    <property type="protein sequence ID" value="RNL84665.1"/>
    <property type="molecule type" value="Genomic_DNA"/>
</dbReference>
<feature type="region of interest" description="Disordered" evidence="1">
    <location>
        <begin position="1"/>
        <end position="64"/>
    </location>
</feature>
<dbReference type="Proteomes" id="UP000280698">
    <property type="component" value="Unassembled WGS sequence"/>
</dbReference>
<comment type="caution">
    <text evidence="2">The sequence shown here is derived from an EMBL/GenBank/DDBJ whole genome shotgun (WGS) entry which is preliminary data.</text>
</comment>
<proteinExistence type="predicted"/>
<gene>
    <name evidence="2" type="ORF">EFE23_27610</name>
</gene>